<evidence type="ECO:0000256" key="1">
    <source>
        <dbReference type="SAM" id="MobiDB-lite"/>
    </source>
</evidence>
<proteinExistence type="predicted"/>
<gene>
    <name evidence="2" type="ORF">PG997_007768</name>
</gene>
<feature type="compositionally biased region" description="Gly residues" evidence="1">
    <location>
        <begin position="117"/>
        <end position="127"/>
    </location>
</feature>
<dbReference type="Proteomes" id="UP001433268">
    <property type="component" value="Unassembled WGS sequence"/>
</dbReference>
<feature type="region of interest" description="Disordered" evidence="1">
    <location>
        <begin position="1"/>
        <end position="53"/>
    </location>
</feature>
<feature type="compositionally biased region" description="Polar residues" evidence="1">
    <location>
        <begin position="1"/>
        <end position="38"/>
    </location>
</feature>
<accession>A0ABR1W8X2</accession>
<dbReference type="GeneID" id="92045143"/>
<sequence length="197" mass="20947">MNANGWPSGWASQNNQPYSHYQTCEDWSSPTAAYTNADTPEDVHASDPAGGILTNSQALEEGTQQHVCTHPCGEQSCVHHSQNSAHEQASSQSFAYAAHGNVSPAHPDVGVHAPASFGGGGQTGDDGSGQFLSQADGDERRRPRSVPPSVGCYIQDRQSHEELACGLGPSDVRQSTARRQRKITLAISNQDLNVQSP</sequence>
<evidence type="ECO:0000313" key="3">
    <source>
        <dbReference type="Proteomes" id="UP001433268"/>
    </source>
</evidence>
<name>A0ABR1W8X2_9PEZI</name>
<feature type="region of interest" description="Disordered" evidence="1">
    <location>
        <begin position="105"/>
        <end position="151"/>
    </location>
</feature>
<keyword evidence="3" id="KW-1185">Reference proteome</keyword>
<dbReference type="EMBL" id="JAQQWN010000006">
    <property type="protein sequence ID" value="KAK8079950.1"/>
    <property type="molecule type" value="Genomic_DNA"/>
</dbReference>
<reference evidence="2 3" key="1">
    <citation type="submission" date="2023-01" db="EMBL/GenBank/DDBJ databases">
        <title>Analysis of 21 Apiospora genomes using comparative genomics revels a genus with tremendous synthesis potential of carbohydrate active enzymes and secondary metabolites.</title>
        <authorList>
            <person name="Sorensen T."/>
        </authorList>
    </citation>
    <scope>NUCLEOTIDE SEQUENCE [LARGE SCALE GENOMIC DNA]</scope>
    <source>
        <strain evidence="2 3">CBS 114990</strain>
    </source>
</reference>
<dbReference type="RefSeq" id="XP_066667425.1">
    <property type="nucleotide sequence ID" value="XM_066812083.1"/>
</dbReference>
<protein>
    <submittedName>
        <fullName evidence="2">Uncharacterized protein</fullName>
    </submittedName>
</protein>
<organism evidence="2 3">
    <name type="scientific">Apiospora hydei</name>
    <dbReference type="NCBI Taxonomy" id="1337664"/>
    <lineage>
        <taxon>Eukaryota</taxon>
        <taxon>Fungi</taxon>
        <taxon>Dikarya</taxon>
        <taxon>Ascomycota</taxon>
        <taxon>Pezizomycotina</taxon>
        <taxon>Sordariomycetes</taxon>
        <taxon>Xylariomycetidae</taxon>
        <taxon>Amphisphaeriales</taxon>
        <taxon>Apiosporaceae</taxon>
        <taxon>Apiospora</taxon>
    </lineage>
</organism>
<evidence type="ECO:0000313" key="2">
    <source>
        <dbReference type="EMBL" id="KAK8079950.1"/>
    </source>
</evidence>
<comment type="caution">
    <text evidence="2">The sequence shown here is derived from an EMBL/GenBank/DDBJ whole genome shotgun (WGS) entry which is preliminary data.</text>
</comment>